<comment type="caution">
    <text evidence="1">The sequence shown here is derived from an EMBL/GenBank/DDBJ whole genome shotgun (WGS) entry which is preliminary data.</text>
</comment>
<dbReference type="Gene3D" id="2.60.120.380">
    <property type="match status" value="1"/>
</dbReference>
<name>A0A2G4F636_9CYAN</name>
<dbReference type="RefSeq" id="WP_096829057.1">
    <property type="nucleotide sequence ID" value="NZ_NXIB02000004.1"/>
</dbReference>
<dbReference type="EMBL" id="NXIB02000004">
    <property type="protein sequence ID" value="PHX57185.1"/>
    <property type="molecule type" value="Genomic_DNA"/>
</dbReference>
<keyword evidence="2" id="KW-1185">Reference proteome</keyword>
<dbReference type="AlphaFoldDB" id="A0A2G4F636"/>
<gene>
    <name evidence="1" type="ORF">CP500_001270</name>
</gene>
<organism evidence="1 2">
    <name type="scientific">Tychonema bourrellyi FEM_GT703</name>
    <dbReference type="NCBI Taxonomy" id="2040638"/>
    <lineage>
        <taxon>Bacteria</taxon>
        <taxon>Bacillati</taxon>
        <taxon>Cyanobacteriota</taxon>
        <taxon>Cyanophyceae</taxon>
        <taxon>Oscillatoriophycideae</taxon>
        <taxon>Oscillatoriales</taxon>
        <taxon>Microcoleaceae</taxon>
        <taxon>Tychonema</taxon>
    </lineage>
</organism>
<reference evidence="1" key="1">
    <citation type="submission" date="2017-10" db="EMBL/GenBank/DDBJ databases">
        <title>Draft genome sequence of the planktic cyanobacteria Tychonema bourrellyi isolated from alpine lentic freshwater.</title>
        <authorList>
            <person name="Tett A."/>
            <person name="Armanini F."/>
            <person name="Asnicar F."/>
            <person name="Boscaini A."/>
            <person name="Pasolli E."/>
            <person name="Zolfo M."/>
            <person name="Donati C."/>
            <person name="Salmaso N."/>
            <person name="Segata N."/>
        </authorList>
    </citation>
    <scope>NUCLEOTIDE SEQUENCE</scope>
    <source>
        <strain evidence="1">FEM_GT703</strain>
    </source>
</reference>
<protein>
    <submittedName>
        <fullName evidence="1">Calcium-binding protein</fullName>
    </submittedName>
</protein>
<dbReference type="SUPFAM" id="SSF89260">
    <property type="entry name" value="Collagen-binding domain"/>
    <property type="match status" value="1"/>
</dbReference>
<dbReference type="PROSITE" id="PS00018">
    <property type="entry name" value="EF_HAND_1"/>
    <property type="match status" value="1"/>
</dbReference>
<dbReference type="OrthoDB" id="467319at2"/>
<evidence type="ECO:0000313" key="1">
    <source>
        <dbReference type="EMBL" id="PHX57185.1"/>
    </source>
</evidence>
<proteinExistence type="predicted"/>
<evidence type="ECO:0000313" key="2">
    <source>
        <dbReference type="Proteomes" id="UP000226442"/>
    </source>
</evidence>
<dbReference type="InterPro" id="IPR018247">
    <property type="entry name" value="EF_Hand_1_Ca_BS"/>
</dbReference>
<dbReference type="Proteomes" id="UP000226442">
    <property type="component" value="Unassembled WGS sequence"/>
</dbReference>
<accession>A0A2G4F636</accession>
<sequence length="298" mass="32694">MLTLRTLFDRKFYLENNPDVAVAVARGTVSSPFDHYQKIGQFENRDPNSLFDASYYLETNTDVAVSAQKNKFAGAEHFIAYGQFERRSPNPLFDVNFYLSSNPDVQRVVQTNQVTAFEHFLRIGQTEIRKPSPFFDPEFYLNKYPLVAAAVRNGVVKSAIEHYIQFGQAEGLLGTLPDIADDLTGATNLDVLTGTQNVDNSVSAAEPTDIYSFILNTPSLFSATLDGFSADIDLELIQDINGNGAVGVSEIIASSNNLGTASEQIVSNGVLPAGTYFVRVSQFEGDTNYNLRLTSAPS</sequence>